<dbReference type="AlphaFoldDB" id="A0A315W0C8"/>
<feature type="compositionally biased region" description="Polar residues" evidence="1">
    <location>
        <begin position="93"/>
        <end position="108"/>
    </location>
</feature>
<evidence type="ECO:0000256" key="1">
    <source>
        <dbReference type="SAM" id="MobiDB-lite"/>
    </source>
</evidence>
<feature type="region of interest" description="Disordered" evidence="1">
    <location>
        <begin position="59"/>
        <end position="108"/>
    </location>
</feature>
<gene>
    <name evidence="2" type="ORF">CCH79_00014873</name>
</gene>
<evidence type="ECO:0000313" key="3">
    <source>
        <dbReference type="Proteomes" id="UP000250572"/>
    </source>
</evidence>
<proteinExistence type="predicted"/>
<evidence type="ECO:0000313" key="2">
    <source>
        <dbReference type="EMBL" id="PWA28702.1"/>
    </source>
</evidence>
<dbReference type="Proteomes" id="UP000250572">
    <property type="component" value="Unassembled WGS sequence"/>
</dbReference>
<feature type="compositionally biased region" description="Basic and acidic residues" evidence="1">
    <location>
        <begin position="77"/>
        <end position="92"/>
    </location>
</feature>
<name>A0A315W0C8_GAMAF</name>
<keyword evidence="3" id="KW-1185">Reference proteome</keyword>
<organism evidence="2 3">
    <name type="scientific">Gambusia affinis</name>
    <name type="common">Western mosquitofish</name>
    <name type="synonym">Heterandria affinis</name>
    <dbReference type="NCBI Taxonomy" id="33528"/>
    <lineage>
        <taxon>Eukaryota</taxon>
        <taxon>Metazoa</taxon>
        <taxon>Chordata</taxon>
        <taxon>Craniata</taxon>
        <taxon>Vertebrata</taxon>
        <taxon>Euteleostomi</taxon>
        <taxon>Actinopterygii</taxon>
        <taxon>Neopterygii</taxon>
        <taxon>Teleostei</taxon>
        <taxon>Neoteleostei</taxon>
        <taxon>Acanthomorphata</taxon>
        <taxon>Ovalentaria</taxon>
        <taxon>Atherinomorphae</taxon>
        <taxon>Cyprinodontiformes</taxon>
        <taxon>Poeciliidae</taxon>
        <taxon>Poeciliinae</taxon>
        <taxon>Gambusia</taxon>
    </lineage>
</organism>
<feature type="region of interest" description="Disordered" evidence="1">
    <location>
        <begin position="133"/>
        <end position="169"/>
    </location>
</feature>
<dbReference type="EMBL" id="NHOQ01000749">
    <property type="protein sequence ID" value="PWA28702.1"/>
    <property type="molecule type" value="Genomic_DNA"/>
</dbReference>
<sequence>MGNLVQKSLNPTPLLQHRAKAVSVSQMASIRRLVIGGSQTSWILLDRWSNVCVSSLSLTPLSSPTHRSPKPALPESRCLDPERSETGRRSENIHQPAQSASKTFAEQSSKNGMNVGLTIILLVKAYDEREREMGKKKRELVGSALGRRRRGDVGRDQSRLSSTPAGHSCPRRSSFFSSVLARELRLLWAPMYRVAYTGLVKLVGCRAHEITSTHPRILRLYHKMAPTTSSASSSSKRIGITTEAETVRSKQRDFSGALCETLAVSTELTLVELTLVSRELGGALTQFGAVGVVPALVGLTPHSNIAGLAATLLHLIGIEEAAPAVQTLDTAGL</sequence>
<accession>A0A315W0C8</accession>
<comment type="caution">
    <text evidence="2">The sequence shown here is derived from an EMBL/GenBank/DDBJ whole genome shotgun (WGS) entry which is preliminary data.</text>
</comment>
<protein>
    <submittedName>
        <fullName evidence="2">Uncharacterized protein</fullName>
    </submittedName>
</protein>
<reference evidence="2 3" key="1">
    <citation type="journal article" date="2018" name="G3 (Bethesda)">
        <title>A High-Quality Reference Genome for the Invasive Mosquitofish Gambusia affinis Using a Chicago Library.</title>
        <authorList>
            <person name="Hoffberg S.L."/>
            <person name="Troendle N.J."/>
            <person name="Glenn T.C."/>
            <person name="Mahmud O."/>
            <person name="Louha S."/>
            <person name="Chalopin D."/>
            <person name="Bennetzen J.L."/>
            <person name="Mauricio R."/>
        </authorList>
    </citation>
    <scope>NUCLEOTIDE SEQUENCE [LARGE SCALE GENOMIC DNA]</scope>
    <source>
        <strain evidence="2">NE01/NJP1002.9</strain>
        <tissue evidence="2">Muscle</tissue>
    </source>
</reference>